<dbReference type="Gene3D" id="2.150.10.10">
    <property type="entry name" value="Serralysin-like metalloprotease, C-terminal"/>
    <property type="match status" value="1"/>
</dbReference>
<dbReference type="RefSeq" id="WP_199048275.1">
    <property type="nucleotide sequence ID" value="NZ_JAELXT010000006.1"/>
</dbReference>
<proteinExistence type="predicted"/>
<dbReference type="InterPro" id="IPR011049">
    <property type="entry name" value="Serralysin-like_metalloprot_C"/>
</dbReference>
<dbReference type="EMBL" id="JAELXT010000006">
    <property type="protein sequence ID" value="MBJ6125431.1"/>
    <property type="molecule type" value="Genomic_DNA"/>
</dbReference>
<evidence type="ECO:0008006" key="5">
    <source>
        <dbReference type="Google" id="ProtNLM"/>
    </source>
</evidence>
<dbReference type="PANTHER" id="PTHR38340:SF1">
    <property type="entry name" value="S-LAYER PROTEIN"/>
    <property type="match status" value="1"/>
</dbReference>
<sequence length="184" mass="19275">MARISLDSDGNAVGTSSADTITGNSRTNIIDARGGNDTVRGGGRADLIDGGTGNDRIFGDGGNDVMSGGAGRDTMTGGSGYDFFAFESRASRSTIDVVTDFSVKYDTIMLWKGIFKVAASSNGVMSSAAFWAGSKAHDSNDRIIYNKGTGALLYDPDGTGSKAAVQFATLDKNLKMTYKDFIVF</sequence>
<keyword evidence="2" id="KW-0964">Secreted</keyword>
<dbReference type="SUPFAM" id="SSF51120">
    <property type="entry name" value="beta-Roll"/>
    <property type="match status" value="1"/>
</dbReference>
<evidence type="ECO:0000256" key="1">
    <source>
        <dbReference type="ARBA" id="ARBA00004613"/>
    </source>
</evidence>
<accession>A0ABS0XZH8</accession>
<dbReference type="PANTHER" id="PTHR38340">
    <property type="entry name" value="S-LAYER PROTEIN"/>
    <property type="match status" value="1"/>
</dbReference>
<name>A0ABS0XZH8_9HYPH</name>
<comment type="subcellular location">
    <subcellularLocation>
        <location evidence="1">Secreted</location>
    </subcellularLocation>
</comment>
<evidence type="ECO:0000313" key="4">
    <source>
        <dbReference type="Proteomes" id="UP000620670"/>
    </source>
</evidence>
<organism evidence="3 4">
    <name type="scientific">Microvirga splendida</name>
    <dbReference type="NCBI Taxonomy" id="2795727"/>
    <lineage>
        <taxon>Bacteria</taxon>
        <taxon>Pseudomonadati</taxon>
        <taxon>Pseudomonadota</taxon>
        <taxon>Alphaproteobacteria</taxon>
        <taxon>Hyphomicrobiales</taxon>
        <taxon>Methylobacteriaceae</taxon>
        <taxon>Microvirga</taxon>
    </lineage>
</organism>
<protein>
    <recommendedName>
        <fullName evidence="5">Calcium-binding protein</fullName>
    </recommendedName>
</protein>
<dbReference type="PRINTS" id="PR00313">
    <property type="entry name" value="CABNDNGRPT"/>
</dbReference>
<dbReference type="InterPro" id="IPR001343">
    <property type="entry name" value="Hemolysn_Ca-bd"/>
</dbReference>
<evidence type="ECO:0000313" key="3">
    <source>
        <dbReference type="EMBL" id="MBJ6125431.1"/>
    </source>
</evidence>
<dbReference type="Proteomes" id="UP000620670">
    <property type="component" value="Unassembled WGS sequence"/>
</dbReference>
<dbReference type="InterPro" id="IPR050557">
    <property type="entry name" value="RTX_toxin/Mannuronan_C5-epim"/>
</dbReference>
<comment type="caution">
    <text evidence="3">The sequence shown here is derived from an EMBL/GenBank/DDBJ whole genome shotgun (WGS) entry which is preliminary data.</text>
</comment>
<dbReference type="Pfam" id="PF00353">
    <property type="entry name" value="HemolysinCabind"/>
    <property type="match status" value="1"/>
</dbReference>
<evidence type="ECO:0000256" key="2">
    <source>
        <dbReference type="ARBA" id="ARBA00022525"/>
    </source>
</evidence>
<keyword evidence="4" id="KW-1185">Reference proteome</keyword>
<gene>
    <name evidence="3" type="ORF">JAO75_08405</name>
</gene>
<reference evidence="4" key="1">
    <citation type="submission" date="2020-12" db="EMBL/GenBank/DDBJ databases">
        <title>Hymenobacter sp.</title>
        <authorList>
            <person name="Kim M.K."/>
        </authorList>
    </citation>
    <scope>NUCLEOTIDE SEQUENCE [LARGE SCALE GENOMIC DNA]</scope>
    <source>
        <strain evidence="4">BT325</strain>
    </source>
</reference>